<feature type="compositionally biased region" description="Low complexity" evidence="1">
    <location>
        <begin position="370"/>
        <end position="403"/>
    </location>
</feature>
<dbReference type="OrthoDB" id="5413799at2"/>
<dbReference type="AlphaFoldDB" id="A0A2Z3HAK5"/>
<organism evidence="2 3">
    <name type="scientific">Gemmata obscuriglobus</name>
    <dbReference type="NCBI Taxonomy" id="114"/>
    <lineage>
        <taxon>Bacteria</taxon>
        <taxon>Pseudomonadati</taxon>
        <taxon>Planctomycetota</taxon>
        <taxon>Planctomycetia</taxon>
        <taxon>Gemmatales</taxon>
        <taxon>Gemmataceae</taxon>
        <taxon>Gemmata</taxon>
    </lineage>
</organism>
<dbReference type="RefSeq" id="WP_010046690.1">
    <property type="nucleotide sequence ID" value="NZ_CP025958.1"/>
</dbReference>
<evidence type="ECO:0000313" key="2">
    <source>
        <dbReference type="EMBL" id="AWM38190.1"/>
    </source>
</evidence>
<evidence type="ECO:0000313" key="3">
    <source>
        <dbReference type="Proteomes" id="UP000245802"/>
    </source>
</evidence>
<evidence type="ECO:0000256" key="1">
    <source>
        <dbReference type="SAM" id="MobiDB-lite"/>
    </source>
</evidence>
<sequence length="510" mass="55450">MGILSSVTTTAPNLPPRFVMYAPEKAGKTSFGAQWENPLFLMTAGETGLLTLIESGQVGPTAHLPSSEENPTGFLKWDDLTDAVRAVINEPHDYRTLLVDTGNGAENLLAQHVCDTDTEFLGNWGEFNSFGRGERRCAPVWAGFLNLLDQVRVRRRMAVVLLYHSKAKQFNNPTGKDYEQWKPEGYERLWGLTHKWADVIGFYGLRVQVNKDDKAYKEERYLRVQPSAAIVAGNRYGLPDEVTSAPNAVALYRAFDAEYRKAKARGVTARKWSKEEFSALLTRKGKTWRNALSWIDKSFGTTHLEAKPDFASVSAEHVALYAAWLGNQPDAPPPPPPASPPPPPPPGPVPAPAPLPAATDDVEGEDRSDPTTGATRTPTTTAATPNAPLNSTTAVAKPTTLTTDPAPKPAPAFGRRFTAPPAPGADVAELLALMHQLDLSWPEIRDRAEGKGEEIAAACGIYGTPGLVLPELALSLRTRLRTELEVRVAEKKSRAAKRAANKAAREAVAL</sequence>
<feature type="compositionally biased region" description="Pro residues" evidence="1">
    <location>
        <begin position="330"/>
        <end position="355"/>
    </location>
</feature>
<proteinExistence type="predicted"/>
<name>A0A2Z3HAK5_9BACT</name>
<dbReference type="EMBL" id="CP025958">
    <property type="protein sequence ID" value="AWM38190.1"/>
    <property type="molecule type" value="Genomic_DNA"/>
</dbReference>
<keyword evidence="3" id="KW-1185">Reference proteome</keyword>
<gene>
    <name evidence="2" type="ORF">C1280_15155</name>
</gene>
<protein>
    <submittedName>
        <fullName evidence="2">Uncharacterized protein</fullName>
    </submittedName>
</protein>
<dbReference type="KEGG" id="gog:C1280_15155"/>
<feature type="region of interest" description="Disordered" evidence="1">
    <location>
        <begin position="325"/>
        <end position="421"/>
    </location>
</feature>
<dbReference type="Pfam" id="PF13479">
    <property type="entry name" value="AAA_24"/>
    <property type="match status" value="1"/>
</dbReference>
<dbReference type="Proteomes" id="UP000245802">
    <property type="component" value="Chromosome"/>
</dbReference>
<accession>A0A2Z3HAK5</accession>
<reference evidence="2 3" key="1">
    <citation type="submission" date="2018-01" db="EMBL/GenBank/DDBJ databases">
        <title>G. obscuriglobus.</title>
        <authorList>
            <person name="Franke J."/>
            <person name="Blomberg W."/>
            <person name="Selmecki A."/>
        </authorList>
    </citation>
    <scope>NUCLEOTIDE SEQUENCE [LARGE SCALE GENOMIC DNA]</scope>
    <source>
        <strain evidence="2 3">DSM 5831</strain>
    </source>
</reference>